<sequence length="160" mass="18913">MTDYKTQLHESITKLQAETKRGELPRELRMVKIEQLTEDYYAKAGEMPDEVALERLADLVLYEELSDMNEHKIAQTEYPFLSERQFDRRDSRESSVGDAIDNSAADGRVHLKPTKRERTGYENRFVDRKTKTRNVERKRKYIEFTKVQPVSVRNLRDISE</sequence>
<keyword evidence="3" id="KW-1185">Reference proteome</keyword>
<feature type="compositionally biased region" description="Basic and acidic residues" evidence="1">
    <location>
        <begin position="86"/>
        <end position="95"/>
    </location>
</feature>
<dbReference type="EMBL" id="JACJHX010000008">
    <property type="protein sequence ID" value="MBA9027537.1"/>
    <property type="molecule type" value="Genomic_DNA"/>
</dbReference>
<comment type="caution">
    <text evidence="2">The sequence shown here is derived from an EMBL/GenBank/DDBJ whole genome shotgun (WGS) entry which is preliminary data.</text>
</comment>
<evidence type="ECO:0000313" key="2">
    <source>
        <dbReference type="EMBL" id="MBA9027537.1"/>
    </source>
</evidence>
<proteinExistence type="predicted"/>
<dbReference type="RefSeq" id="WP_182502986.1">
    <property type="nucleotide sequence ID" value="NZ_JACJHX010000008.1"/>
</dbReference>
<protein>
    <submittedName>
        <fullName evidence="2">Uncharacterized protein</fullName>
    </submittedName>
</protein>
<evidence type="ECO:0000313" key="3">
    <source>
        <dbReference type="Proteomes" id="UP000626697"/>
    </source>
</evidence>
<evidence type="ECO:0000256" key="1">
    <source>
        <dbReference type="SAM" id="MobiDB-lite"/>
    </source>
</evidence>
<accession>A0ABR6CT59</accession>
<name>A0ABR6CT59_9BACI</name>
<gene>
    <name evidence="2" type="ORF">HNP81_002827</name>
</gene>
<dbReference type="Proteomes" id="UP000626697">
    <property type="component" value="Unassembled WGS sequence"/>
</dbReference>
<feature type="region of interest" description="Disordered" evidence="1">
    <location>
        <begin position="86"/>
        <end position="121"/>
    </location>
</feature>
<organism evidence="2 3">
    <name type="scientific">Peribacillus huizhouensis</name>
    <dbReference type="NCBI Taxonomy" id="1501239"/>
    <lineage>
        <taxon>Bacteria</taxon>
        <taxon>Bacillati</taxon>
        <taxon>Bacillota</taxon>
        <taxon>Bacilli</taxon>
        <taxon>Bacillales</taxon>
        <taxon>Bacillaceae</taxon>
        <taxon>Peribacillus</taxon>
    </lineage>
</organism>
<reference evidence="2 3" key="1">
    <citation type="submission" date="2020-08" db="EMBL/GenBank/DDBJ databases">
        <title>Genomic Encyclopedia of Type Strains, Phase IV (KMG-IV): sequencing the most valuable type-strain genomes for metagenomic binning, comparative biology and taxonomic classification.</title>
        <authorList>
            <person name="Goeker M."/>
        </authorList>
    </citation>
    <scope>NUCLEOTIDE SEQUENCE [LARGE SCALE GENOMIC DNA]</scope>
    <source>
        <strain evidence="2 3">DSM 105481</strain>
    </source>
</reference>